<gene>
    <name evidence="3" type="ORF">GMB86_03280</name>
</gene>
<dbReference type="GO" id="GO:0042601">
    <property type="term" value="C:endospore-forming forespore"/>
    <property type="evidence" value="ECO:0007669"/>
    <property type="project" value="InterPro"/>
</dbReference>
<dbReference type="EMBL" id="WNHB01000004">
    <property type="protein sequence ID" value="MTT31038.1"/>
    <property type="molecule type" value="Genomic_DNA"/>
</dbReference>
<name>A0A6N8CN22_9BACI</name>
<evidence type="ECO:0000313" key="3">
    <source>
        <dbReference type="EMBL" id="MTT31038.1"/>
    </source>
</evidence>
<proteinExistence type="predicted"/>
<organism evidence="3 4">
    <name type="scientific">Terrilactibacillus tamarindi</name>
    <dbReference type="NCBI Taxonomy" id="2599694"/>
    <lineage>
        <taxon>Bacteria</taxon>
        <taxon>Bacillati</taxon>
        <taxon>Bacillota</taxon>
        <taxon>Bacilli</taxon>
        <taxon>Bacillales</taxon>
        <taxon>Bacillaceae</taxon>
        <taxon>Terrilactibacillus</taxon>
    </lineage>
</organism>
<sequence length="33" mass="3906">MAQEEHNSLRRNGSIKDHPQERMVSANQQDKDR</sequence>
<feature type="region of interest" description="Disordered" evidence="2">
    <location>
        <begin position="1"/>
        <end position="33"/>
    </location>
</feature>
<dbReference type="GO" id="GO:0030435">
    <property type="term" value="P:sporulation resulting in formation of a cellular spore"/>
    <property type="evidence" value="ECO:0007669"/>
    <property type="project" value="UniProtKB-KW"/>
</dbReference>
<evidence type="ECO:0000256" key="1">
    <source>
        <dbReference type="ARBA" id="ARBA00022969"/>
    </source>
</evidence>
<protein>
    <submittedName>
        <fullName evidence="3">Uncharacterized protein</fullName>
    </submittedName>
</protein>
<reference evidence="3 4" key="1">
    <citation type="submission" date="2019-11" db="EMBL/GenBank/DDBJ databases">
        <title>Terrilactibacillus tamarindus sp. nov. BCM23-1 isolated from bark of Tamarindus indica.</title>
        <authorList>
            <person name="Kingkaew E."/>
            <person name="Tanasupawat S."/>
        </authorList>
    </citation>
    <scope>NUCLEOTIDE SEQUENCE [LARGE SCALE GENOMIC DNA]</scope>
    <source>
        <strain evidence="3 4">BCM23-1</strain>
    </source>
</reference>
<dbReference type="AlphaFoldDB" id="A0A6N8CN22"/>
<dbReference type="Proteomes" id="UP000440978">
    <property type="component" value="Unassembled WGS sequence"/>
</dbReference>
<comment type="caution">
    <text evidence="3">The sequence shown here is derived from an EMBL/GenBank/DDBJ whole genome shotgun (WGS) entry which is preliminary data.</text>
</comment>
<dbReference type="Pfam" id="PF08176">
    <property type="entry name" value="SspK"/>
    <property type="match status" value="1"/>
</dbReference>
<evidence type="ECO:0000256" key="2">
    <source>
        <dbReference type="SAM" id="MobiDB-lite"/>
    </source>
</evidence>
<keyword evidence="4" id="KW-1185">Reference proteome</keyword>
<feature type="compositionally biased region" description="Basic and acidic residues" evidence="2">
    <location>
        <begin position="1"/>
        <end position="21"/>
    </location>
</feature>
<accession>A0A6N8CN22</accession>
<keyword evidence="1" id="KW-0749">Sporulation</keyword>
<dbReference type="InterPro" id="IPR012611">
    <property type="entry name" value="SASP_SspK"/>
</dbReference>
<dbReference type="OrthoDB" id="2972961at2"/>
<dbReference type="GO" id="GO:0030436">
    <property type="term" value="P:asexual sporulation"/>
    <property type="evidence" value="ECO:0007669"/>
    <property type="project" value="InterPro"/>
</dbReference>
<evidence type="ECO:0000313" key="4">
    <source>
        <dbReference type="Proteomes" id="UP000440978"/>
    </source>
</evidence>